<feature type="region of interest" description="Disordered" evidence="1">
    <location>
        <begin position="179"/>
        <end position="238"/>
    </location>
</feature>
<sequence length="728" mass="84590">ITQWIIRTVIDGKAQNDGFIPSDQRGKHGKQCTLEPEVIQAVKDHINRIPVDFNFTDIEEIFEVYDYLTPNDARAVLKKREEMGYSLSDFIVQFTKSFRRAPVIPEDVEMAGDDVLAVYPRANLFLLSDEIRKGQAGLYTSINGRKPFLNAWDNAKDWDIRMRRSDPDTFDLAAATIGSNETPGRQYEQSQLPVPSVSGEPEIPLTSGERSPLREGLCVPVPSEGQDTRVRPEEQCTVHSEEDVAPYNLRNRPAPYEVPPRRPGLQGLGYIESIPRVEASTSRQFIDGVIHSFNMDENQHRNISYEIKDQILLRNDYEYLHKRTNKDGSDLWRCRKKNMCNATVKILNQSIVHESNNHTHPPKNISELTIESEMKLCLKNIQQNVTAPVSTIFEESIDRIKDKGLDLVTTIPLFENRKKTLYKKRNLALGAKKIEFKKAVDIDIPKKYENLLFEDYKHKNKRILILCNEEMLKYLSESRHFFIDGTFKLCQNFFYQLYTMHADIGSNDSFFNVVPILYILLPDKTRWLYIMEDCPRTKELTAFNDYFVNTWLENNIFSTLWCSYGEEHTTNNIVEAWNNHVKKFLKPKPNLVQFLEGIRKDSIFYWKKLQTSTNISKRSPESRMIKEKITLTVQELLNDKISVALEENINFNMAKNVNDRVIKTGDIKSIKFSKNSENYHYRTTYKTDNWEEAKAILQPKKLRGNRGNRKIDEITVKQAYNNKIPISE</sequence>
<evidence type="ECO:0000313" key="3">
    <source>
        <dbReference type="Proteomes" id="UP000648187"/>
    </source>
</evidence>
<reference evidence="2" key="1">
    <citation type="submission" date="2020-08" db="EMBL/GenBank/DDBJ databases">
        <title>Spodoptera exigua strain:BAW_Kor-Di-RS1 Genome sequencing and assembly.</title>
        <authorList>
            <person name="Kim J."/>
            <person name="Nam H.Y."/>
            <person name="Kwon M."/>
            <person name="Choi J.H."/>
            <person name="Cho S.R."/>
            <person name="Kim G.-H."/>
        </authorList>
    </citation>
    <scope>NUCLEOTIDE SEQUENCE</scope>
    <source>
        <strain evidence="2">BAW_Kor-Di-RS1</strain>
        <tissue evidence="2">Whole-body</tissue>
    </source>
</reference>
<dbReference type="Proteomes" id="UP000648187">
    <property type="component" value="Unassembled WGS sequence"/>
</dbReference>
<evidence type="ECO:0000313" key="2">
    <source>
        <dbReference type="EMBL" id="KAF9406388.1"/>
    </source>
</evidence>
<evidence type="ECO:0008006" key="4">
    <source>
        <dbReference type="Google" id="ProtNLM"/>
    </source>
</evidence>
<feature type="non-terminal residue" evidence="2">
    <location>
        <position position="1"/>
    </location>
</feature>
<organism evidence="2 3">
    <name type="scientific">Spodoptera exigua</name>
    <name type="common">Beet armyworm</name>
    <name type="synonym">Noctua fulgens</name>
    <dbReference type="NCBI Taxonomy" id="7107"/>
    <lineage>
        <taxon>Eukaryota</taxon>
        <taxon>Metazoa</taxon>
        <taxon>Ecdysozoa</taxon>
        <taxon>Arthropoda</taxon>
        <taxon>Hexapoda</taxon>
        <taxon>Insecta</taxon>
        <taxon>Pterygota</taxon>
        <taxon>Neoptera</taxon>
        <taxon>Endopterygota</taxon>
        <taxon>Lepidoptera</taxon>
        <taxon>Glossata</taxon>
        <taxon>Ditrysia</taxon>
        <taxon>Noctuoidea</taxon>
        <taxon>Noctuidae</taxon>
        <taxon>Amphipyrinae</taxon>
        <taxon>Spodoptera</taxon>
    </lineage>
</organism>
<keyword evidence="3" id="KW-1185">Reference proteome</keyword>
<protein>
    <recommendedName>
        <fullName evidence="4">FLYWCH-type domain-containing protein</fullName>
    </recommendedName>
</protein>
<feature type="compositionally biased region" description="Basic and acidic residues" evidence="1">
    <location>
        <begin position="226"/>
        <end position="238"/>
    </location>
</feature>
<gene>
    <name evidence="2" type="ORF">HW555_013210</name>
</gene>
<accession>A0A835G3S3</accession>
<dbReference type="AlphaFoldDB" id="A0A835G3S3"/>
<name>A0A835G3S3_SPOEX</name>
<evidence type="ECO:0000256" key="1">
    <source>
        <dbReference type="SAM" id="MobiDB-lite"/>
    </source>
</evidence>
<proteinExistence type="predicted"/>
<comment type="caution">
    <text evidence="2">The sequence shown here is derived from an EMBL/GenBank/DDBJ whole genome shotgun (WGS) entry which is preliminary data.</text>
</comment>
<dbReference type="Gene3D" id="2.20.25.240">
    <property type="match status" value="1"/>
</dbReference>
<feature type="non-terminal residue" evidence="2">
    <location>
        <position position="728"/>
    </location>
</feature>
<dbReference type="EMBL" id="JACKWZ010000599">
    <property type="protein sequence ID" value="KAF9406388.1"/>
    <property type="molecule type" value="Genomic_DNA"/>
</dbReference>
<feature type="compositionally biased region" description="Polar residues" evidence="1">
    <location>
        <begin position="179"/>
        <end position="193"/>
    </location>
</feature>